<organism evidence="1 2">
    <name type="scientific">Limulus polyphemus</name>
    <name type="common">Atlantic horseshoe crab</name>
    <dbReference type="NCBI Taxonomy" id="6850"/>
    <lineage>
        <taxon>Eukaryota</taxon>
        <taxon>Metazoa</taxon>
        <taxon>Ecdysozoa</taxon>
        <taxon>Arthropoda</taxon>
        <taxon>Chelicerata</taxon>
        <taxon>Merostomata</taxon>
        <taxon>Xiphosura</taxon>
        <taxon>Limulidae</taxon>
        <taxon>Limulus</taxon>
    </lineage>
</organism>
<reference evidence="2" key="1">
    <citation type="submission" date="2025-08" db="UniProtKB">
        <authorList>
            <consortium name="RefSeq"/>
        </authorList>
    </citation>
    <scope>IDENTIFICATION</scope>
    <source>
        <tissue evidence="2">Muscle</tissue>
    </source>
</reference>
<gene>
    <name evidence="2" type="primary">LOC106474671</name>
</gene>
<proteinExistence type="predicted"/>
<keyword evidence="1" id="KW-1185">Reference proteome</keyword>
<accession>A0ABM1TS22</accession>
<evidence type="ECO:0000313" key="1">
    <source>
        <dbReference type="Proteomes" id="UP000694941"/>
    </source>
</evidence>
<protein>
    <submittedName>
        <fullName evidence="2">Uncharacterized protein LOC106474671</fullName>
    </submittedName>
</protein>
<sequence>MKMDVLKPVIPLLALMLYGIVFNERFVDSQANQNNSVRNGSMNAQNLMENLINKYQHFLLKKVQSSSNGTFCCFEVPSKMAEFTCSNCRAYGLNNLMQVATPFTSCGGNSCLALNQLKLLGNVTVNCTCSRSFFIRTVSANLSFQVPFIDVISESQLNFGCQENSTISKMEVSSTGQVTTDVSGCDNSTCSLVNIFLILYPDSFTPVFQQALDLYWTNVLQAEINEIPFIHLPQWITSTN</sequence>
<name>A0ABM1TS22_LIMPO</name>
<dbReference type="GeneID" id="106474671"/>
<dbReference type="Proteomes" id="UP000694941">
    <property type="component" value="Unplaced"/>
</dbReference>
<dbReference type="RefSeq" id="XP_022258678.1">
    <property type="nucleotide sequence ID" value="XM_022402970.1"/>
</dbReference>
<evidence type="ECO:0000313" key="2">
    <source>
        <dbReference type="RefSeq" id="XP_022258678.1"/>
    </source>
</evidence>